<dbReference type="GO" id="GO:0010041">
    <property type="term" value="P:response to iron(III) ion"/>
    <property type="evidence" value="ECO:0007669"/>
    <property type="project" value="TreeGrafter"/>
</dbReference>
<dbReference type="GO" id="GO:0009103">
    <property type="term" value="P:lipopolysaccharide biosynthetic process"/>
    <property type="evidence" value="ECO:0007669"/>
    <property type="project" value="TreeGrafter"/>
</dbReference>
<reference evidence="9 10" key="1">
    <citation type="submission" date="2016-12" db="EMBL/GenBank/DDBJ databases">
        <title>The genome of dimorphic prosthecate Glycocaulis alkaliphilus 6b-8t, isolated from crude oil dictates its adaptability in petroleum environments.</title>
        <authorList>
            <person name="Wu X.-L."/>
            <person name="Geng S."/>
        </authorList>
    </citation>
    <scope>NUCLEOTIDE SEQUENCE [LARGE SCALE GENOMIC DNA]</scope>
    <source>
        <strain evidence="9 10">6B-8</strain>
    </source>
</reference>
<evidence type="ECO:0000256" key="4">
    <source>
        <dbReference type="ARBA" id="ARBA00022679"/>
    </source>
</evidence>
<evidence type="ECO:0000256" key="1">
    <source>
        <dbReference type="ARBA" id="ARBA00004651"/>
    </source>
</evidence>
<keyword evidence="6" id="KW-1133">Transmembrane helix</keyword>
<dbReference type="InterPro" id="IPR038731">
    <property type="entry name" value="RgtA/B/C-like"/>
</dbReference>
<dbReference type="RefSeq" id="WP_127565357.1">
    <property type="nucleotide sequence ID" value="NZ_BMFB01000006.1"/>
</dbReference>
<dbReference type="GO" id="GO:0005886">
    <property type="term" value="C:plasma membrane"/>
    <property type="evidence" value="ECO:0007669"/>
    <property type="project" value="UniProtKB-SubCell"/>
</dbReference>
<evidence type="ECO:0000313" key="10">
    <source>
        <dbReference type="Proteomes" id="UP000286954"/>
    </source>
</evidence>
<evidence type="ECO:0000256" key="7">
    <source>
        <dbReference type="ARBA" id="ARBA00023136"/>
    </source>
</evidence>
<protein>
    <submittedName>
        <fullName evidence="9">Glycosyl transferase family protein</fullName>
    </submittedName>
</protein>
<evidence type="ECO:0000259" key="8">
    <source>
        <dbReference type="Pfam" id="PF13231"/>
    </source>
</evidence>
<dbReference type="Proteomes" id="UP000286954">
    <property type="component" value="Chromosome"/>
</dbReference>
<keyword evidence="7" id="KW-0472">Membrane</keyword>
<evidence type="ECO:0000256" key="5">
    <source>
        <dbReference type="ARBA" id="ARBA00022692"/>
    </source>
</evidence>
<dbReference type="GO" id="GO:0016763">
    <property type="term" value="F:pentosyltransferase activity"/>
    <property type="evidence" value="ECO:0007669"/>
    <property type="project" value="TreeGrafter"/>
</dbReference>
<evidence type="ECO:0000256" key="3">
    <source>
        <dbReference type="ARBA" id="ARBA00022676"/>
    </source>
</evidence>
<dbReference type="KEGG" id="gak:X907_0367"/>
<gene>
    <name evidence="9" type="ORF">X907_0367</name>
</gene>
<dbReference type="AlphaFoldDB" id="A0A3T0E6A1"/>
<dbReference type="EMBL" id="CP018911">
    <property type="protein sequence ID" value="AZU02915.1"/>
    <property type="molecule type" value="Genomic_DNA"/>
</dbReference>
<sequence>MGYIVQRRYGAEMMRLVRTVMQQRPGWLIVVAVTLAASMAGVFSLPALDRDEARFAQATAQMLETGDWVRISFLDEDRNKKPVGIHWIQLATVSAGEAISGALENRQIWAWRLASTLGAVLAALGTLALGNRLLGHPAGLYAGVLLGASVLLGIESGIAKTDAMLAGLTIWALYALIRLRTGPPEAAKRWAVALWVLMALGALVKGPVTPMAVALAAIGLALWEQRWNWLRPLAFWPGPVLATLILLPWLISVQIATGGDFLREALGDDLGPKLVTGHESHGGLPGYHILLLSFLFFPAILFLPAGLRAGISAIRSGGEHAAAARMLIVMSIPFWIVFELLPTKLPHYVLPAYPALAIFAAWGVLAWQATPALWRWLGAGLMVAASLLLGAILFLLSHQYNGPVVLASVLAVMIIAAAIGAIVLATRSRTGPAVLCAVLAGLVWQTAGRGIIAPQTNLFPSRDAAALVHAQDWLSLQTVIRSSYTEPSLAFALRSDTDLMDFPALAALSGDFSAEQLLIIDLSRLPQEDEPASVAASFLDALRANACGVREIEGFNYSRGRATSLLIARTGDCAAVRS</sequence>
<name>A0A3T0E6A1_9PROT</name>
<accession>A0A3T0E6A1</accession>
<dbReference type="PANTHER" id="PTHR33908:SF3">
    <property type="entry name" value="UNDECAPRENYL PHOSPHATE-ALPHA-4-AMINO-4-DEOXY-L-ARABINOSE ARABINOSYL TRANSFERASE"/>
    <property type="match status" value="1"/>
</dbReference>
<organism evidence="9 10">
    <name type="scientific">Glycocaulis alkaliphilus</name>
    <dbReference type="NCBI Taxonomy" id="1434191"/>
    <lineage>
        <taxon>Bacteria</taxon>
        <taxon>Pseudomonadati</taxon>
        <taxon>Pseudomonadota</taxon>
        <taxon>Alphaproteobacteria</taxon>
        <taxon>Maricaulales</taxon>
        <taxon>Maricaulaceae</taxon>
        <taxon>Glycocaulis</taxon>
    </lineage>
</organism>
<keyword evidence="2" id="KW-1003">Cell membrane</keyword>
<evidence type="ECO:0000313" key="9">
    <source>
        <dbReference type="EMBL" id="AZU02915.1"/>
    </source>
</evidence>
<dbReference type="OrthoDB" id="9810951at2"/>
<evidence type="ECO:0000256" key="2">
    <source>
        <dbReference type="ARBA" id="ARBA00022475"/>
    </source>
</evidence>
<dbReference type="PANTHER" id="PTHR33908">
    <property type="entry name" value="MANNOSYLTRANSFERASE YKCB-RELATED"/>
    <property type="match status" value="1"/>
</dbReference>
<keyword evidence="10" id="KW-1185">Reference proteome</keyword>
<keyword evidence="3" id="KW-0328">Glycosyltransferase</keyword>
<dbReference type="InterPro" id="IPR050297">
    <property type="entry name" value="LipidA_mod_glycosyltrf_83"/>
</dbReference>
<proteinExistence type="predicted"/>
<dbReference type="Pfam" id="PF13231">
    <property type="entry name" value="PMT_2"/>
    <property type="match status" value="1"/>
</dbReference>
<keyword evidence="5" id="KW-0812">Transmembrane</keyword>
<keyword evidence="4 9" id="KW-0808">Transferase</keyword>
<feature type="domain" description="Glycosyltransferase RgtA/B/C/D-like" evidence="8">
    <location>
        <begin position="99"/>
        <end position="251"/>
    </location>
</feature>
<evidence type="ECO:0000256" key="6">
    <source>
        <dbReference type="ARBA" id="ARBA00022989"/>
    </source>
</evidence>
<comment type="subcellular location">
    <subcellularLocation>
        <location evidence="1">Cell membrane</location>
        <topology evidence="1">Multi-pass membrane protein</topology>
    </subcellularLocation>
</comment>